<organism evidence="2 3">
    <name type="scientific">Lachancea meyersii CBS 8951</name>
    <dbReference type="NCBI Taxonomy" id="1266667"/>
    <lineage>
        <taxon>Eukaryota</taxon>
        <taxon>Fungi</taxon>
        <taxon>Dikarya</taxon>
        <taxon>Ascomycota</taxon>
        <taxon>Saccharomycotina</taxon>
        <taxon>Saccharomycetes</taxon>
        <taxon>Saccharomycetales</taxon>
        <taxon>Saccharomycetaceae</taxon>
        <taxon>Lachancea</taxon>
    </lineage>
</organism>
<evidence type="ECO:0000313" key="2">
    <source>
        <dbReference type="EMBL" id="SCU97231.1"/>
    </source>
</evidence>
<dbReference type="InterPro" id="IPR059120">
    <property type="entry name" value="Cullin-like_AB"/>
</dbReference>
<dbReference type="AlphaFoldDB" id="A0A1G4K183"/>
<proteinExistence type="predicted"/>
<dbReference type="Gene3D" id="3.30.230.130">
    <property type="entry name" value="Cullin, Chain C, Domain 2"/>
    <property type="match status" value="1"/>
</dbReference>
<feature type="domain" description="Cullin-like alpha+beta" evidence="1">
    <location>
        <begin position="518"/>
        <end position="635"/>
    </location>
</feature>
<reference evidence="3" key="1">
    <citation type="submission" date="2016-03" db="EMBL/GenBank/DDBJ databases">
        <authorList>
            <person name="Devillers Hugo."/>
        </authorList>
    </citation>
    <scope>NUCLEOTIDE SEQUENCE [LARGE SCALE GENOMIC DNA]</scope>
</reference>
<gene>
    <name evidence="2" type="ORF">LAME_0F18998G</name>
</gene>
<name>A0A1G4K183_9SACH</name>
<sequence length="659" mass="75208">MSSNGSKLEIYGALKPGRTLGEKDMESKVKALQMEDLNYSSVSRISSQLLHWKTSIDSIQVQHKKQKGRRYTLSRDILNALDSKLNSYTLKLLKIFRNECSGCDEADYAVFQRLDSVSQQTYGTILPLIKILEGSEQNSLTVDEHPCGLAGNLELRFLEYLIQWKCPQLIRMLEFSWARARSNGYFVPDARNLNARVYRAQLNSMKPLDFCVEATYLENSTVYAKNLAVPPTTAFLSTLSDIILTEQSITQSFSMKTQENVRVNILKQTLYRSEVLTKLISSLMKNYRASPDVNKIDLKSLQELCKAAGCAESFMSGLVEGMYKTMEDAFSQRTGFADLQKLIHYDEEILCHLFEDASFKVGFERSWKTHCSTGSRAQIMATDLIKCLNTFFKQKSQDADLIDQQLEQFISRARKLFQLNGEIVPAFTRLCLLRRAVKEGRTFLTYLFEAGPPTPEMKVYNSLLSENLPGDSHLRSVKDSLEKSYLAHLHLNIESPDIGPVILTKRDVEMIYKPESVETLRLPEDMRPLWGTIEEKISTKINTSTCKTKLNLIPMLNTVELQTPFVLPNSRPLVIQVNLLQATVLLQFSQCDCLSFYELKKQCQLVDDELLTKTLRSLSRIGLLLQNRAQFTFNNRFQPKGVNRRNNTMRIDFHGSQPG</sequence>
<dbReference type="InterPro" id="IPR036317">
    <property type="entry name" value="Cullin_homology_sf"/>
</dbReference>
<evidence type="ECO:0000259" key="1">
    <source>
        <dbReference type="Pfam" id="PF26557"/>
    </source>
</evidence>
<dbReference type="GO" id="GO:0031625">
    <property type="term" value="F:ubiquitin protein ligase binding"/>
    <property type="evidence" value="ECO:0007669"/>
    <property type="project" value="InterPro"/>
</dbReference>
<keyword evidence="3" id="KW-1185">Reference proteome</keyword>
<evidence type="ECO:0000313" key="3">
    <source>
        <dbReference type="Proteomes" id="UP000191144"/>
    </source>
</evidence>
<dbReference type="Pfam" id="PF26557">
    <property type="entry name" value="Cullin_AB"/>
    <property type="match status" value="1"/>
</dbReference>
<dbReference type="GO" id="GO:0006511">
    <property type="term" value="P:ubiquitin-dependent protein catabolic process"/>
    <property type="evidence" value="ECO:0007669"/>
    <property type="project" value="InterPro"/>
</dbReference>
<dbReference type="SUPFAM" id="SSF75632">
    <property type="entry name" value="Cullin homology domain"/>
    <property type="match status" value="1"/>
</dbReference>
<accession>A0A1G4K183</accession>
<protein>
    <submittedName>
        <fullName evidence="2">LAME_0F18998g1_1</fullName>
    </submittedName>
</protein>
<dbReference type="EMBL" id="LT598477">
    <property type="protein sequence ID" value="SCU97231.1"/>
    <property type="molecule type" value="Genomic_DNA"/>
</dbReference>
<dbReference type="Proteomes" id="UP000191144">
    <property type="component" value="Chromosome F"/>
</dbReference>
<dbReference type="OrthoDB" id="27073at2759"/>